<dbReference type="GO" id="GO:0047631">
    <property type="term" value="F:ADP-ribose diphosphatase activity"/>
    <property type="evidence" value="ECO:0007669"/>
    <property type="project" value="UniProtKB-EC"/>
</dbReference>
<dbReference type="EMBL" id="CAIF01000256">
    <property type="protein sequence ID" value="CCH46621.1"/>
    <property type="molecule type" value="Genomic_DNA"/>
</dbReference>
<dbReference type="FunCoup" id="K0KTW2">
    <property type="interactions" value="670"/>
</dbReference>
<dbReference type="PROSITE" id="PS00893">
    <property type="entry name" value="NUDIX_BOX"/>
    <property type="match status" value="1"/>
</dbReference>
<keyword evidence="1 3" id="KW-0378">Hydrolase</keyword>
<name>K0KTW2_WICCF</name>
<dbReference type="InParanoid" id="K0KTW2"/>
<dbReference type="GO" id="GO:0019693">
    <property type="term" value="P:ribose phosphate metabolic process"/>
    <property type="evidence" value="ECO:0007669"/>
    <property type="project" value="TreeGrafter"/>
</dbReference>
<feature type="domain" description="Nudix hydrolase" evidence="2">
    <location>
        <begin position="85"/>
        <end position="227"/>
    </location>
</feature>
<evidence type="ECO:0000313" key="4">
    <source>
        <dbReference type="Proteomes" id="UP000009328"/>
    </source>
</evidence>
<sequence length="238" mass="26659">MLRYIKFNKSNLSKVSLAKTLISRSNITTMVAPKESPEKAKIIKTEPLASEDAKWTKLERITYADPTGKERLWESASRSTRPQCSEVDAVAIIAILEKPEGPEIVLQRQFRPPTGGVCIEVPAGLVDPNESIETTALRELKEETGYIGKVISRSPVIFNDPGFCSTNLSLVTTSVDLNDERNKNPQPELEDGEFIETFSVPIKNFDEQLKKLHDQGYKIDSRVQNIAEGIKIAQQFRL</sequence>
<dbReference type="FunFam" id="3.90.79.10:FF:000016">
    <property type="entry name" value="ADP-sugar pyrophosphatase isoform X1"/>
    <property type="match status" value="1"/>
</dbReference>
<dbReference type="InterPro" id="IPR015797">
    <property type="entry name" value="NUDIX_hydrolase-like_dom_sf"/>
</dbReference>
<dbReference type="PANTHER" id="PTHR11839">
    <property type="entry name" value="UDP/ADP-SUGAR PYROPHOSPHATASE"/>
    <property type="match status" value="1"/>
</dbReference>
<dbReference type="InterPro" id="IPR020084">
    <property type="entry name" value="NUDIX_hydrolase_CS"/>
</dbReference>
<dbReference type="Proteomes" id="UP000009328">
    <property type="component" value="Unassembled WGS sequence"/>
</dbReference>
<dbReference type="eggNOG" id="KOG3041">
    <property type="taxonomic scope" value="Eukaryota"/>
</dbReference>
<dbReference type="AlphaFoldDB" id="K0KTW2"/>
<dbReference type="PROSITE" id="PS51462">
    <property type="entry name" value="NUDIX"/>
    <property type="match status" value="1"/>
</dbReference>
<evidence type="ECO:0000313" key="3">
    <source>
        <dbReference type="EMBL" id="CCH46621.1"/>
    </source>
</evidence>
<accession>K0KTW2</accession>
<evidence type="ECO:0000259" key="2">
    <source>
        <dbReference type="PROSITE" id="PS51462"/>
    </source>
</evidence>
<dbReference type="PANTHER" id="PTHR11839:SF1">
    <property type="entry name" value="ADP-SUGAR PYROPHOSPHATASE"/>
    <property type="match status" value="1"/>
</dbReference>
<gene>
    <name evidence="3" type="ORF">BN7_6215</name>
</gene>
<dbReference type="GO" id="GO:0005634">
    <property type="term" value="C:nucleus"/>
    <property type="evidence" value="ECO:0007669"/>
    <property type="project" value="TreeGrafter"/>
</dbReference>
<dbReference type="EC" id="3.6.1.13" evidence="3"/>
<dbReference type="SUPFAM" id="SSF55811">
    <property type="entry name" value="Nudix"/>
    <property type="match status" value="1"/>
</dbReference>
<dbReference type="Gene3D" id="3.90.79.10">
    <property type="entry name" value="Nucleoside Triphosphate Pyrophosphohydrolase"/>
    <property type="match status" value="1"/>
</dbReference>
<protein>
    <submittedName>
        <fullName evidence="3">ADP-sugar pyrophosphatase</fullName>
        <ecNumber evidence="3">3.6.1.13</ecNumber>
    </submittedName>
</protein>
<dbReference type="Pfam" id="PF00293">
    <property type="entry name" value="NUDIX"/>
    <property type="match status" value="1"/>
</dbReference>
<organism evidence="3 4">
    <name type="scientific">Wickerhamomyces ciferrii (strain ATCC 14091 / BCRC 22168 / CBS 111 / JCM 3599 / NBRC 0793 / NRRL Y-1031 F-60-10)</name>
    <name type="common">Yeast</name>
    <name type="synonym">Pichia ciferrii</name>
    <dbReference type="NCBI Taxonomy" id="1206466"/>
    <lineage>
        <taxon>Eukaryota</taxon>
        <taxon>Fungi</taxon>
        <taxon>Dikarya</taxon>
        <taxon>Ascomycota</taxon>
        <taxon>Saccharomycotina</taxon>
        <taxon>Saccharomycetes</taxon>
        <taxon>Phaffomycetales</taxon>
        <taxon>Wickerhamomycetaceae</taxon>
        <taxon>Wickerhamomyces</taxon>
    </lineage>
</organism>
<evidence type="ECO:0000256" key="1">
    <source>
        <dbReference type="ARBA" id="ARBA00022801"/>
    </source>
</evidence>
<dbReference type="GO" id="GO:0006753">
    <property type="term" value="P:nucleoside phosphate metabolic process"/>
    <property type="evidence" value="ECO:0007669"/>
    <property type="project" value="TreeGrafter"/>
</dbReference>
<dbReference type="GO" id="GO:0005829">
    <property type="term" value="C:cytosol"/>
    <property type="evidence" value="ECO:0007669"/>
    <property type="project" value="TreeGrafter"/>
</dbReference>
<dbReference type="CDD" id="cd18888">
    <property type="entry name" value="NUDIX_ADPRase_Nudt5"/>
    <property type="match status" value="1"/>
</dbReference>
<comment type="caution">
    <text evidence="3">The sequence shown here is derived from an EMBL/GenBank/DDBJ whole genome shotgun (WGS) entry which is preliminary data.</text>
</comment>
<keyword evidence="4" id="KW-1185">Reference proteome</keyword>
<dbReference type="InterPro" id="IPR000086">
    <property type="entry name" value="NUDIX_hydrolase_dom"/>
</dbReference>
<dbReference type="STRING" id="1206466.K0KTW2"/>
<proteinExistence type="predicted"/>
<dbReference type="HOGENOM" id="CLU_062658_0_1_1"/>
<reference evidence="3 4" key="1">
    <citation type="journal article" date="2012" name="Eukaryot. Cell">
        <title>Draft genome sequence of Wickerhamomyces ciferrii NRRL Y-1031 F-60-10.</title>
        <authorList>
            <person name="Schneider J."/>
            <person name="Andrea H."/>
            <person name="Blom J."/>
            <person name="Jaenicke S."/>
            <person name="Ruckert C."/>
            <person name="Schorsch C."/>
            <person name="Szczepanowski R."/>
            <person name="Farwick M."/>
            <person name="Goesmann A."/>
            <person name="Puhler A."/>
            <person name="Schaffer S."/>
            <person name="Tauch A."/>
            <person name="Kohler T."/>
            <person name="Brinkrolf K."/>
        </authorList>
    </citation>
    <scope>NUCLEOTIDE SEQUENCE [LARGE SCALE GENOMIC DNA]</scope>
    <source>
        <strain evidence="4">ATCC 14091 / BCRC 22168 / CBS 111 / JCM 3599 / NBRC 0793 / NRRL Y-1031 F-60-10</strain>
    </source>
</reference>